<dbReference type="Pfam" id="PF00672">
    <property type="entry name" value="HAMP"/>
    <property type="match status" value="1"/>
</dbReference>
<feature type="transmembrane region" description="Helical" evidence="9">
    <location>
        <begin position="12"/>
        <end position="32"/>
    </location>
</feature>
<proteinExistence type="predicted"/>
<comment type="subcellular location">
    <subcellularLocation>
        <location evidence="2">Membrane</location>
    </subcellularLocation>
</comment>
<evidence type="ECO:0000256" key="2">
    <source>
        <dbReference type="ARBA" id="ARBA00004370"/>
    </source>
</evidence>
<keyword evidence="4" id="KW-0597">Phosphoprotein</keyword>
<evidence type="ECO:0000256" key="3">
    <source>
        <dbReference type="ARBA" id="ARBA00012438"/>
    </source>
</evidence>
<name>A0ABT4D6E8_9CLOT</name>
<dbReference type="PRINTS" id="PR00344">
    <property type="entry name" value="BCTRLSENSOR"/>
</dbReference>
<feature type="domain" description="Histidine kinase" evidence="10">
    <location>
        <begin position="250"/>
        <end position="464"/>
    </location>
</feature>
<keyword evidence="9" id="KW-1133">Transmembrane helix</keyword>
<evidence type="ECO:0000313" key="12">
    <source>
        <dbReference type="EMBL" id="MCY6485573.1"/>
    </source>
</evidence>
<dbReference type="InterPro" id="IPR003594">
    <property type="entry name" value="HATPase_dom"/>
</dbReference>
<dbReference type="SMART" id="SM00387">
    <property type="entry name" value="HATPase_c"/>
    <property type="match status" value="1"/>
</dbReference>
<dbReference type="Pfam" id="PF02518">
    <property type="entry name" value="HATPase_c"/>
    <property type="match status" value="1"/>
</dbReference>
<dbReference type="SMART" id="SM00388">
    <property type="entry name" value="HisKA"/>
    <property type="match status" value="1"/>
</dbReference>
<dbReference type="CDD" id="cd00075">
    <property type="entry name" value="HATPase"/>
    <property type="match status" value="1"/>
</dbReference>
<dbReference type="SUPFAM" id="SSF47384">
    <property type="entry name" value="Homodimeric domain of signal transducing histidine kinase"/>
    <property type="match status" value="1"/>
</dbReference>
<dbReference type="Gene3D" id="6.10.340.10">
    <property type="match status" value="1"/>
</dbReference>
<evidence type="ECO:0000256" key="1">
    <source>
        <dbReference type="ARBA" id="ARBA00000085"/>
    </source>
</evidence>
<dbReference type="GO" id="GO:0016301">
    <property type="term" value="F:kinase activity"/>
    <property type="evidence" value="ECO:0007669"/>
    <property type="project" value="UniProtKB-KW"/>
</dbReference>
<gene>
    <name evidence="12" type="ORF">OW763_14660</name>
</gene>
<keyword evidence="9" id="KW-0812">Transmembrane</keyword>
<evidence type="ECO:0000256" key="9">
    <source>
        <dbReference type="SAM" id="Phobius"/>
    </source>
</evidence>
<dbReference type="EMBL" id="JAPQER010000008">
    <property type="protein sequence ID" value="MCY6485573.1"/>
    <property type="molecule type" value="Genomic_DNA"/>
</dbReference>
<keyword evidence="5" id="KW-0808">Transferase</keyword>
<evidence type="ECO:0000256" key="6">
    <source>
        <dbReference type="ARBA" id="ARBA00022777"/>
    </source>
</evidence>
<keyword evidence="8" id="KW-0175">Coiled coil</keyword>
<dbReference type="CDD" id="cd00082">
    <property type="entry name" value="HisKA"/>
    <property type="match status" value="1"/>
</dbReference>
<dbReference type="InterPro" id="IPR004358">
    <property type="entry name" value="Sig_transdc_His_kin-like_C"/>
</dbReference>
<evidence type="ECO:0000313" key="13">
    <source>
        <dbReference type="Proteomes" id="UP001078443"/>
    </source>
</evidence>
<dbReference type="PANTHER" id="PTHR45453">
    <property type="entry name" value="PHOSPHATE REGULON SENSOR PROTEIN PHOR"/>
    <property type="match status" value="1"/>
</dbReference>
<dbReference type="InterPro" id="IPR005467">
    <property type="entry name" value="His_kinase_dom"/>
</dbReference>
<evidence type="ECO:0000256" key="4">
    <source>
        <dbReference type="ARBA" id="ARBA00022553"/>
    </source>
</evidence>
<evidence type="ECO:0000259" key="10">
    <source>
        <dbReference type="PROSITE" id="PS50109"/>
    </source>
</evidence>
<dbReference type="CDD" id="cd06225">
    <property type="entry name" value="HAMP"/>
    <property type="match status" value="1"/>
</dbReference>
<evidence type="ECO:0000256" key="5">
    <source>
        <dbReference type="ARBA" id="ARBA00022679"/>
    </source>
</evidence>
<evidence type="ECO:0000256" key="8">
    <source>
        <dbReference type="SAM" id="Coils"/>
    </source>
</evidence>
<reference evidence="12" key="1">
    <citation type="submission" date="2022-12" db="EMBL/GenBank/DDBJ databases">
        <authorList>
            <person name="Wang J."/>
        </authorList>
    </citation>
    <scope>NUCLEOTIDE SEQUENCE</scope>
    <source>
        <strain evidence="12">HY-45-18</strain>
    </source>
</reference>
<dbReference type="Pfam" id="PF00512">
    <property type="entry name" value="HisKA"/>
    <property type="match status" value="1"/>
</dbReference>
<feature type="transmembrane region" description="Helical" evidence="9">
    <location>
        <begin position="168"/>
        <end position="188"/>
    </location>
</feature>
<feature type="domain" description="HAMP" evidence="11">
    <location>
        <begin position="189"/>
        <end position="242"/>
    </location>
</feature>
<dbReference type="InterPro" id="IPR036890">
    <property type="entry name" value="HATPase_C_sf"/>
</dbReference>
<comment type="catalytic activity">
    <reaction evidence="1">
        <text>ATP + protein L-histidine = ADP + protein N-phospho-L-histidine.</text>
        <dbReference type="EC" id="2.7.13.3"/>
    </reaction>
</comment>
<dbReference type="Proteomes" id="UP001078443">
    <property type="component" value="Unassembled WGS sequence"/>
</dbReference>
<evidence type="ECO:0000256" key="7">
    <source>
        <dbReference type="ARBA" id="ARBA00023012"/>
    </source>
</evidence>
<sequence length="464" mass="53245">MEKSLRRKLTLSHVFVAVVCALLISIVANIFLEKQFKNYVINVRERKSEDIVYSISHQYSMDDKWNYYRVESIGIDALENGLIINVHDMNGKVIWDANIYNNGKCEDIIAHMSQNMMKRYSDWKGKYIENKYDIEYDSKKVGSVTIGYYGPFYYNDNDMIFLNTLNKIFGIVGIVSMFMALILGILMAGRMSKPISRVIETSENISNGNYNERISEKSDIIEINRLISTINNLAQRLQEHEAMQKRLTADVSHELRTPLTTLQSHIEAILDGIWEPTQERMKSCHEEILRINRLVKDLEKLSIYENENLTLNKSNFDISDVIKNIVLNFESEYINKNIIMKIECDENQMIFGDKDKISQVCVNLISNALKYTVTGGKVEISVKGELDYIELSIKDNGIGIAKEDLPYIFERFYRADKSRNRLTGGAGIGLTITKTIVEAHKGKIFVNSKLGEGTQFSVFLPKNI</sequence>
<evidence type="ECO:0000259" key="11">
    <source>
        <dbReference type="PROSITE" id="PS50885"/>
    </source>
</evidence>
<keyword evidence="6 12" id="KW-0418">Kinase</keyword>
<comment type="caution">
    <text evidence="12">The sequence shown here is derived from an EMBL/GenBank/DDBJ whole genome shotgun (WGS) entry which is preliminary data.</text>
</comment>
<keyword evidence="9" id="KW-0472">Membrane</keyword>
<dbReference type="Gene3D" id="3.30.565.10">
    <property type="entry name" value="Histidine kinase-like ATPase, C-terminal domain"/>
    <property type="match status" value="1"/>
</dbReference>
<dbReference type="PROSITE" id="PS50109">
    <property type="entry name" value="HIS_KIN"/>
    <property type="match status" value="1"/>
</dbReference>
<feature type="coiled-coil region" evidence="8">
    <location>
        <begin position="223"/>
        <end position="250"/>
    </location>
</feature>
<dbReference type="InterPro" id="IPR050351">
    <property type="entry name" value="BphY/WalK/GraS-like"/>
</dbReference>
<dbReference type="SUPFAM" id="SSF55874">
    <property type="entry name" value="ATPase domain of HSP90 chaperone/DNA topoisomerase II/histidine kinase"/>
    <property type="match status" value="1"/>
</dbReference>
<dbReference type="SUPFAM" id="SSF158472">
    <property type="entry name" value="HAMP domain-like"/>
    <property type="match status" value="1"/>
</dbReference>
<dbReference type="RefSeq" id="WP_268042017.1">
    <property type="nucleotide sequence ID" value="NZ_JAPQER010000008.1"/>
</dbReference>
<organism evidence="12 13">
    <name type="scientific">Clostridium aestuarii</name>
    <dbReference type="NCBI Taxonomy" id="338193"/>
    <lineage>
        <taxon>Bacteria</taxon>
        <taxon>Bacillati</taxon>
        <taxon>Bacillota</taxon>
        <taxon>Clostridia</taxon>
        <taxon>Eubacteriales</taxon>
        <taxon>Clostridiaceae</taxon>
        <taxon>Clostridium</taxon>
    </lineage>
</organism>
<dbReference type="PROSITE" id="PS50885">
    <property type="entry name" value="HAMP"/>
    <property type="match status" value="1"/>
</dbReference>
<dbReference type="EC" id="2.7.13.3" evidence="3"/>
<dbReference type="InterPro" id="IPR003661">
    <property type="entry name" value="HisK_dim/P_dom"/>
</dbReference>
<dbReference type="SMART" id="SM00304">
    <property type="entry name" value="HAMP"/>
    <property type="match status" value="1"/>
</dbReference>
<dbReference type="PANTHER" id="PTHR45453:SF1">
    <property type="entry name" value="PHOSPHATE REGULON SENSOR PROTEIN PHOR"/>
    <property type="match status" value="1"/>
</dbReference>
<dbReference type="InterPro" id="IPR036097">
    <property type="entry name" value="HisK_dim/P_sf"/>
</dbReference>
<keyword evidence="13" id="KW-1185">Reference proteome</keyword>
<dbReference type="InterPro" id="IPR003660">
    <property type="entry name" value="HAMP_dom"/>
</dbReference>
<dbReference type="Gene3D" id="1.10.287.130">
    <property type="match status" value="1"/>
</dbReference>
<protein>
    <recommendedName>
        <fullName evidence="3">histidine kinase</fullName>
        <ecNumber evidence="3">2.7.13.3</ecNumber>
    </recommendedName>
</protein>
<keyword evidence="7" id="KW-0902">Two-component regulatory system</keyword>
<accession>A0ABT4D6E8</accession>